<dbReference type="Gene3D" id="1.25.40.10">
    <property type="entry name" value="Tetratricopeptide repeat domain"/>
    <property type="match status" value="1"/>
</dbReference>
<evidence type="ECO:0000256" key="5">
    <source>
        <dbReference type="ARBA" id="ARBA00023163"/>
    </source>
</evidence>
<dbReference type="GO" id="GO:0006355">
    <property type="term" value="P:regulation of DNA-templated transcription"/>
    <property type="evidence" value="ECO:0007669"/>
    <property type="project" value="InterPro"/>
</dbReference>
<dbReference type="PROSITE" id="PS50110">
    <property type="entry name" value="RESPONSE_REGULATORY"/>
    <property type="match status" value="1"/>
</dbReference>
<dbReference type="InterPro" id="IPR036388">
    <property type="entry name" value="WH-like_DNA-bd_sf"/>
</dbReference>
<name>A0A1E3L900_9BACL</name>
<dbReference type="Gene3D" id="3.40.50.2300">
    <property type="match status" value="1"/>
</dbReference>
<dbReference type="SMART" id="SM00862">
    <property type="entry name" value="Trans_reg_C"/>
    <property type="match status" value="1"/>
</dbReference>
<evidence type="ECO:0000313" key="8">
    <source>
        <dbReference type="EMBL" id="ODP30302.1"/>
    </source>
</evidence>
<sequence length="374" mass="43851">MRAILIDDEKPALLHLEKLLNKDGNIEVVGKYTFAQAGIDHLKKNKTDIVFLDIGMPEINGLEAAEYIQQIDQEIKIIYITAYSEYALEAFELNALDYILKPIVPVRFQKTLERIRHSIPVPQAQEPQQVEDVVKVLCFKRLTLQDGQHDGKKLKWRTMKAQELFAFLLHHKGEWVSKEKIIDALWPEYTEEKATTHLHTSVYQIRKLLKEWGITTKLEYAQEGYRLNQEGIMNDVDRFEAGIQADKDYAEDCYHQNDHLLSLYRGDYLEEHDYPWASIRRQNLLHAYMNLLFTTAQYEITHHREQQAIQRLLGAWQKDPYSEEICRLLMTAYASIGHHALLASCYRGFVNLLREDLGIEPEKETVQLYQRLHQ</sequence>
<keyword evidence="6" id="KW-0597">Phosphoprotein</keyword>
<gene>
    <name evidence="8" type="ORF">PTI45_00235</name>
</gene>
<keyword evidence="4" id="KW-0238">DNA-binding</keyword>
<dbReference type="AlphaFoldDB" id="A0A1E3L900"/>
<protein>
    <submittedName>
        <fullName evidence="8">Sensory transduction protein LytR</fullName>
    </submittedName>
</protein>
<dbReference type="InterPro" id="IPR005158">
    <property type="entry name" value="BTAD"/>
</dbReference>
<dbReference type="PANTHER" id="PTHR35807:SF1">
    <property type="entry name" value="TRANSCRIPTIONAL REGULATOR REDD"/>
    <property type="match status" value="1"/>
</dbReference>
<dbReference type="InterPro" id="IPR001867">
    <property type="entry name" value="OmpR/PhoB-type_DNA-bd"/>
</dbReference>
<dbReference type="SMART" id="SM00448">
    <property type="entry name" value="REC"/>
    <property type="match status" value="1"/>
</dbReference>
<evidence type="ECO:0000256" key="1">
    <source>
        <dbReference type="ARBA" id="ARBA00005820"/>
    </source>
</evidence>
<evidence type="ECO:0000313" key="9">
    <source>
        <dbReference type="Proteomes" id="UP000094578"/>
    </source>
</evidence>
<dbReference type="GO" id="GO:0000160">
    <property type="term" value="P:phosphorelay signal transduction system"/>
    <property type="evidence" value="ECO:0007669"/>
    <property type="project" value="UniProtKB-KW"/>
</dbReference>
<dbReference type="EMBL" id="MDER01000012">
    <property type="protein sequence ID" value="ODP30302.1"/>
    <property type="molecule type" value="Genomic_DNA"/>
</dbReference>
<dbReference type="Proteomes" id="UP000094578">
    <property type="component" value="Unassembled WGS sequence"/>
</dbReference>
<keyword evidence="9" id="KW-1185">Reference proteome</keyword>
<feature type="modified residue" description="4-aspartylphosphate" evidence="6">
    <location>
        <position position="53"/>
    </location>
</feature>
<accession>A0A1E3L900</accession>
<evidence type="ECO:0000256" key="6">
    <source>
        <dbReference type="PROSITE-ProRule" id="PRU00169"/>
    </source>
</evidence>
<dbReference type="Pfam" id="PF03704">
    <property type="entry name" value="BTAD"/>
    <property type="match status" value="1"/>
</dbReference>
<dbReference type="Pfam" id="PF00486">
    <property type="entry name" value="Trans_reg_C"/>
    <property type="match status" value="1"/>
</dbReference>
<dbReference type="SUPFAM" id="SSF48452">
    <property type="entry name" value="TPR-like"/>
    <property type="match status" value="1"/>
</dbReference>
<evidence type="ECO:0000256" key="2">
    <source>
        <dbReference type="ARBA" id="ARBA00023012"/>
    </source>
</evidence>
<dbReference type="Gene3D" id="1.10.10.10">
    <property type="entry name" value="Winged helix-like DNA-binding domain superfamily/Winged helix DNA-binding domain"/>
    <property type="match status" value="1"/>
</dbReference>
<dbReference type="InterPro" id="IPR001789">
    <property type="entry name" value="Sig_transdc_resp-reg_receiver"/>
</dbReference>
<feature type="domain" description="Response regulatory" evidence="7">
    <location>
        <begin position="2"/>
        <end position="116"/>
    </location>
</feature>
<dbReference type="STRING" id="1886670.PTI45_00235"/>
<comment type="caution">
    <text evidence="8">The sequence shown here is derived from an EMBL/GenBank/DDBJ whole genome shotgun (WGS) entry which is preliminary data.</text>
</comment>
<organism evidence="8 9">
    <name type="scientific">Paenibacillus nuruki</name>
    <dbReference type="NCBI Taxonomy" id="1886670"/>
    <lineage>
        <taxon>Bacteria</taxon>
        <taxon>Bacillati</taxon>
        <taxon>Bacillota</taxon>
        <taxon>Bacilli</taxon>
        <taxon>Bacillales</taxon>
        <taxon>Paenibacillaceae</taxon>
        <taxon>Paenibacillus</taxon>
    </lineage>
</organism>
<dbReference type="SUPFAM" id="SSF52172">
    <property type="entry name" value="CheY-like"/>
    <property type="match status" value="1"/>
</dbReference>
<dbReference type="InterPro" id="IPR016032">
    <property type="entry name" value="Sig_transdc_resp-reg_C-effctor"/>
</dbReference>
<dbReference type="InterPro" id="IPR011990">
    <property type="entry name" value="TPR-like_helical_dom_sf"/>
</dbReference>
<dbReference type="PATRIC" id="fig|1886670.3.peg.245"/>
<dbReference type="SMART" id="SM01043">
    <property type="entry name" value="BTAD"/>
    <property type="match status" value="1"/>
</dbReference>
<evidence type="ECO:0000256" key="4">
    <source>
        <dbReference type="ARBA" id="ARBA00023125"/>
    </source>
</evidence>
<dbReference type="GO" id="GO:0003677">
    <property type="term" value="F:DNA binding"/>
    <property type="evidence" value="ECO:0007669"/>
    <property type="project" value="UniProtKB-KW"/>
</dbReference>
<dbReference type="PANTHER" id="PTHR35807">
    <property type="entry name" value="TRANSCRIPTIONAL REGULATOR REDD-RELATED"/>
    <property type="match status" value="1"/>
</dbReference>
<keyword evidence="3" id="KW-0805">Transcription regulation</keyword>
<evidence type="ECO:0000256" key="3">
    <source>
        <dbReference type="ARBA" id="ARBA00023015"/>
    </source>
</evidence>
<dbReference type="InterPro" id="IPR011006">
    <property type="entry name" value="CheY-like_superfamily"/>
</dbReference>
<dbReference type="Pfam" id="PF00072">
    <property type="entry name" value="Response_reg"/>
    <property type="match status" value="1"/>
</dbReference>
<dbReference type="SUPFAM" id="SSF46894">
    <property type="entry name" value="C-terminal effector domain of the bipartite response regulators"/>
    <property type="match status" value="1"/>
</dbReference>
<dbReference type="RefSeq" id="WP_069325731.1">
    <property type="nucleotide sequence ID" value="NZ_MDER01000012.1"/>
</dbReference>
<dbReference type="InterPro" id="IPR051677">
    <property type="entry name" value="AfsR-DnrI-RedD_regulator"/>
</dbReference>
<proteinExistence type="inferred from homology"/>
<reference evidence="8 9" key="1">
    <citation type="submission" date="2016-08" db="EMBL/GenBank/DDBJ databases">
        <title>Genome sequencing of Paenibacillus sp. TI45-13ar, isolated from Korean traditional nuruk.</title>
        <authorList>
            <person name="Kim S.-J."/>
        </authorList>
    </citation>
    <scope>NUCLEOTIDE SEQUENCE [LARGE SCALE GENOMIC DNA]</scope>
    <source>
        <strain evidence="8 9">TI45-13ar</strain>
    </source>
</reference>
<keyword evidence="5" id="KW-0804">Transcription</keyword>
<keyword evidence="2" id="KW-0902">Two-component regulatory system</keyword>
<comment type="similarity">
    <text evidence="1">Belongs to the AfsR/DnrI/RedD regulatory family.</text>
</comment>
<evidence type="ECO:0000259" key="7">
    <source>
        <dbReference type="PROSITE" id="PS50110"/>
    </source>
</evidence>